<dbReference type="GO" id="GO:0016020">
    <property type="term" value="C:membrane"/>
    <property type="evidence" value="ECO:0007669"/>
    <property type="project" value="UniProtKB-SubCell"/>
</dbReference>
<feature type="transmembrane region" description="Helical" evidence="5">
    <location>
        <begin position="348"/>
        <end position="371"/>
    </location>
</feature>
<evidence type="ECO:0000256" key="2">
    <source>
        <dbReference type="ARBA" id="ARBA00022692"/>
    </source>
</evidence>
<name>A0A1M5PND3_9BRAD</name>
<gene>
    <name evidence="7" type="ORF">SAMN05444169_5366</name>
</gene>
<dbReference type="EMBL" id="LT670818">
    <property type="protein sequence ID" value="SHH03302.1"/>
    <property type="molecule type" value="Genomic_DNA"/>
</dbReference>
<feature type="transmembrane region" description="Helical" evidence="5">
    <location>
        <begin position="182"/>
        <end position="202"/>
    </location>
</feature>
<evidence type="ECO:0000259" key="6">
    <source>
        <dbReference type="PROSITE" id="PS50850"/>
    </source>
</evidence>
<dbReference type="InterPro" id="IPR020846">
    <property type="entry name" value="MFS_dom"/>
</dbReference>
<keyword evidence="3 5" id="KW-1133">Transmembrane helix</keyword>
<feature type="transmembrane region" description="Helical" evidence="5">
    <location>
        <begin position="88"/>
        <end position="107"/>
    </location>
</feature>
<feature type="transmembrane region" description="Helical" evidence="5">
    <location>
        <begin position="20"/>
        <end position="40"/>
    </location>
</feature>
<dbReference type="PROSITE" id="PS50850">
    <property type="entry name" value="MFS"/>
    <property type="match status" value="1"/>
</dbReference>
<protein>
    <submittedName>
        <fullName evidence="7">Drug resistance transporter, EmrB/QacA subfamily</fullName>
    </submittedName>
</protein>
<feature type="transmembrane region" description="Helical" evidence="5">
    <location>
        <begin position="422"/>
        <end position="442"/>
    </location>
</feature>
<dbReference type="InterPro" id="IPR036259">
    <property type="entry name" value="MFS_trans_sf"/>
</dbReference>
<dbReference type="Proteomes" id="UP000190675">
    <property type="component" value="Chromosome I"/>
</dbReference>
<dbReference type="RefSeq" id="WP_079568539.1">
    <property type="nucleotide sequence ID" value="NZ_LT670818.1"/>
</dbReference>
<proteinExistence type="predicted"/>
<feature type="transmembrane region" description="Helical" evidence="5">
    <location>
        <begin position="317"/>
        <end position="336"/>
    </location>
</feature>
<feature type="transmembrane region" description="Helical" evidence="5">
    <location>
        <begin position="454"/>
        <end position="478"/>
    </location>
</feature>
<comment type="subcellular location">
    <subcellularLocation>
        <location evidence="1">Membrane</location>
        <topology evidence="1">Multi-pass membrane protein</topology>
    </subcellularLocation>
</comment>
<feature type="transmembrane region" description="Helical" evidence="5">
    <location>
        <begin position="377"/>
        <end position="401"/>
    </location>
</feature>
<dbReference type="AlphaFoldDB" id="A0A1M5PND3"/>
<dbReference type="SUPFAM" id="SSF103473">
    <property type="entry name" value="MFS general substrate transporter"/>
    <property type="match status" value="1"/>
</dbReference>
<dbReference type="PANTHER" id="PTHR42718:SF39">
    <property type="entry name" value="ACTINORHODIN TRANSPORTER-RELATED"/>
    <property type="match status" value="1"/>
</dbReference>
<evidence type="ECO:0000256" key="1">
    <source>
        <dbReference type="ARBA" id="ARBA00004141"/>
    </source>
</evidence>
<accession>A0A1M5PND3</accession>
<evidence type="ECO:0000256" key="4">
    <source>
        <dbReference type="ARBA" id="ARBA00023136"/>
    </source>
</evidence>
<evidence type="ECO:0000313" key="8">
    <source>
        <dbReference type="Proteomes" id="UP000190675"/>
    </source>
</evidence>
<dbReference type="PANTHER" id="PTHR42718">
    <property type="entry name" value="MAJOR FACILITATOR SUPERFAMILY MULTIDRUG TRANSPORTER MFSC"/>
    <property type="match status" value="1"/>
</dbReference>
<dbReference type="CDD" id="cd17321">
    <property type="entry name" value="MFS_MMR_MDR_like"/>
    <property type="match status" value="1"/>
</dbReference>
<evidence type="ECO:0000256" key="5">
    <source>
        <dbReference type="SAM" id="Phobius"/>
    </source>
</evidence>
<feature type="domain" description="Major facilitator superfamily (MFS) profile" evidence="6">
    <location>
        <begin position="22"/>
        <end position="482"/>
    </location>
</feature>
<organism evidence="7 8">
    <name type="scientific">Bradyrhizobium erythrophlei</name>
    <dbReference type="NCBI Taxonomy" id="1437360"/>
    <lineage>
        <taxon>Bacteria</taxon>
        <taxon>Pseudomonadati</taxon>
        <taxon>Pseudomonadota</taxon>
        <taxon>Alphaproteobacteria</taxon>
        <taxon>Hyphomicrobiales</taxon>
        <taxon>Nitrobacteraceae</taxon>
        <taxon>Bradyrhizobium</taxon>
    </lineage>
</organism>
<dbReference type="InterPro" id="IPR011701">
    <property type="entry name" value="MFS"/>
</dbReference>
<dbReference type="GO" id="GO:0022857">
    <property type="term" value="F:transmembrane transporter activity"/>
    <property type="evidence" value="ECO:0007669"/>
    <property type="project" value="InterPro"/>
</dbReference>
<feature type="transmembrane region" description="Helical" evidence="5">
    <location>
        <begin position="60"/>
        <end position="76"/>
    </location>
</feature>
<keyword evidence="2 5" id="KW-0812">Transmembrane</keyword>
<evidence type="ECO:0000256" key="3">
    <source>
        <dbReference type="ARBA" id="ARBA00022989"/>
    </source>
</evidence>
<feature type="transmembrane region" description="Helical" evidence="5">
    <location>
        <begin position="146"/>
        <end position="170"/>
    </location>
</feature>
<sequence length="486" mass="50946">MSDHEPSAEVASPGIGARRWVALAVVLSGIFVTVMDNSIVNIAIPSIRTTLDASFGEAELTVATYALAFSAGMITGGRLGDIYGQRRVFMAAFGAFTLTSFICGVAPNIEILIVGRLLQGASAAMLSPQVFALVRMSFADGGERRAAFGAMGVAIGLANVAGLVLGGVLIQADLFGLAWRTVFLVNLPIGIVAIFLTPLVLADVRSGERKRLDLTGVALSTLAMLLLMLPLVEGPERGWAGWPVAMLAASPVAFVGFYLHQRWKSRHGLSPLLETDLFGDRAFNIGALLILFFWGSTTPFSFSYVLLMQTGYGHSPLATAGSLAILGGAFGIVSPIASRLTSFGVRRIMMAGVLVDLVGMLLTLVLCWTVDPLPAPWLLPSLLLVGIGMGLFMTPILNAVMSGIHDRHVGSAAGVLTTMQRGGNALGVAALEVPFFLTLSGAGSRGLSQTASYVQAFGAVAFWNVLMLLAVVGLLLLLPDRTSGPS</sequence>
<feature type="transmembrane region" description="Helical" evidence="5">
    <location>
        <begin position="214"/>
        <end position="232"/>
    </location>
</feature>
<keyword evidence="4 5" id="KW-0472">Membrane</keyword>
<feature type="transmembrane region" description="Helical" evidence="5">
    <location>
        <begin position="281"/>
        <end position="305"/>
    </location>
</feature>
<reference evidence="7 8" key="1">
    <citation type="submission" date="2016-11" db="EMBL/GenBank/DDBJ databases">
        <authorList>
            <person name="Jaros S."/>
            <person name="Januszkiewicz K."/>
            <person name="Wedrychowicz H."/>
        </authorList>
    </citation>
    <scope>NUCLEOTIDE SEQUENCE [LARGE SCALE GENOMIC DNA]</scope>
    <source>
        <strain evidence="7 8">GAS242</strain>
    </source>
</reference>
<dbReference type="Gene3D" id="1.20.1250.20">
    <property type="entry name" value="MFS general substrate transporter like domains"/>
    <property type="match status" value="1"/>
</dbReference>
<evidence type="ECO:0000313" key="7">
    <source>
        <dbReference type="EMBL" id="SHH03302.1"/>
    </source>
</evidence>
<dbReference type="Pfam" id="PF07690">
    <property type="entry name" value="MFS_1"/>
    <property type="match status" value="1"/>
</dbReference>
<dbReference type="Gene3D" id="1.20.1720.10">
    <property type="entry name" value="Multidrug resistance protein D"/>
    <property type="match status" value="1"/>
</dbReference>
<dbReference type="OrthoDB" id="2414439at2"/>
<feature type="transmembrane region" description="Helical" evidence="5">
    <location>
        <begin position="238"/>
        <end position="260"/>
    </location>
</feature>